<dbReference type="InterPro" id="IPR000683">
    <property type="entry name" value="Gfo/Idh/MocA-like_OxRdtase_N"/>
</dbReference>
<name>A0A2S1KRT7_9LACO</name>
<accession>A0A2S1KRT7</accession>
<dbReference type="SUPFAM" id="SSF51735">
    <property type="entry name" value="NAD(P)-binding Rossmann-fold domains"/>
    <property type="match status" value="1"/>
</dbReference>
<feature type="domain" description="Gfo/Idh/MocA-like oxidoreductase N-terminal" evidence="3">
    <location>
        <begin position="4"/>
        <end position="118"/>
    </location>
</feature>
<evidence type="ECO:0000256" key="2">
    <source>
        <dbReference type="ARBA" id="ARBA00023002"/>
    </source>
</evidence>
<dbReference type="EMBL" id="CP020928">
    <property type="protein sequence ID" value="AWF95718.1"/>
    <property type="molecule type" value="Genomic_DNA"/>
</dbReference>
<dbReference type="InterPro" id="IPR050984">
    <property type="entry name" value="Gfo/Idh/MocA_domain"/>
</dbReference>
<dbReference type="Proteomes" id="UP000244870">
    <property type="component" value="Chromosome"/>
</dbReference>
<dbReference type="GO" id="GO:0016491">
    <property type="term" value="F:oxidoreductase activity"/>
    <property type="evidence" value="ECO:0007669"/>
    <property type="project" value="UniProtKB-KW"/>
</dbReference>
<dbReference type="InterPro" id="IPR055170">
    <property type="entry name" value="GFO_IDH_MocA-like_dom"/>
</dbReference>
<dbReference type="PANTHER" id="PTHR22604:SF105">
    <property type="entry name" value="TRANS-1,2-DIHYDROBENZENE-1,2-DIOL DEHYDROGENASE"/>
    <property type="match status" value="1"/>
</dbReference>
<organism evidence="5 6">
    <name type="scientific">Weissella cibaria</name>
    <dbReference type="NCBI Taxonomy" id="137591"/>
    <lineage>
        <taxon>Bacteria</taxon>
        <taxon>Bacillati</taxon>
        <taxon>Bacillota</taxon>
        <taxon>Bacilli</taxon>
        <taxon>Lactobacillales</taxon>
        <taxon>Lactobacillaceae</taxon>
        <taxon>Weissella</taxon>
    </lineage>
</organism>
<dbReference type="RefSeq" id="WP_108730530.1">
    <property type="nucleotide sequence ID" value="NZ_CP020928.1"/>
</dbReference>
<dbReference type="SUPFAM" id="SSF55347">
    <property type="entry name" value="Glyceraldehyde-3-phosphate dehydrogenase-like, C-terminal domain"/>
    <property type="match status" value="1"/>
</dbReference>
<dbReference type="Pfam" id="PF22725">
    <property type="entry name" value="GFO_IDH_MocA_C3"/>
    <property type="match status" value="1"/>
</dbReference>
<dbReference type="Gene3D" id="3.40.50.720">
    <property type="entry name" value="NAD(P)-binding Rossmann-like Domain"/>
    <property type="match status" value="1"/>
</dbReference>
<evidence type="ECO:0000259" key="4">
    <source>
        <dbReference type="Pfam" id="PF22725"/>
    </source>
</evidence>
<proteinExistence type="inferred from homology"/>
<evidence type="ECO:0000259" key="3">
    <source>
        <dbReference type="Pfam" id="PF01408"/>
    </source>
</evidence>
<evidence type="ECO:0008006" key="7">
    <source>
        <dbReference type="Google" id="ProtNLM"/>
    </source>
</evidence>
<evidence type="ECO:0000256" key="1">
    <source>
        <dbReference type="ARBA" id="ARBA00010928"/>
    </source>
</evidence>
<dbReference type="AlphaFoldDB" id="A0A2S1KRT7"/>
<dbReference type="Gene3D" id="3.30.360.10">
    <property type="entry name" value="Dihydrodipicolinate Reductase, domain 2"/>
    <property type="match status" value="1"/>
</dbReference>
<dbReference type="Pfam" id="PF01408">
    <property type="entry name" value="GFO_IDH_MocA"/>
    <property type="match status" value="1"/>
</dbReference>
<dbReference type="PANTHER" id="PTHR22604">
    <property type="entry name" value="OXIDOREDUCTASES"/>
    <property type="match status" value="1"/>
</dbReference>
<comment type="similarity">
    <text evidence="1">Belongs to the Gfo/Idh/MocA family.</text>
</comment>
<dbReference type="InterPro" id="IPR036291">
    <property type="entry name" value="NAD(P)-bd_dom_sf"/>
</dbReference>
<protein>
    <recommendedName>
        <fullName evidence="7">Gfo/Idh/MocA family oxidoreductase</fullName>
    </recommendedName>
</protein>
<dbReference type="GO" id="GO:0000166">
    <property type="term" value="F:nucleotide binding"/>
    <property type="evidence" value="ECO:0007669"/>
    <property type="project" value="InterPro"/>
</dbReference>
<gene>
    <name evidence="5" type="ORF">B6254_1314</name>
</gene>
<evidence type="ECO:0000313" key="5">
    <source>
        <dbReference type="EMBL" id="AWF95718.1"/>
    </source>
</evidence>
<sequence length="322" mass="35859">MTMNWTIVGTGVIAHEMATVFNKNNREIYGVFSRNADKVKQFATDYGVLHQFNSLDDVFSDDKVEAVYIATPHNTHFDIAKQAIEHGKHVLMEKAITLNKADLDQLEDLAQQHNVILLEAMTLVHMPLAKKVKAMINDGQLGEIKHISVAHGSVKPYDPNNRFFNPDLGGGVLLDMGVYGISGARYFMSDQPDNVQSFVDYAPTGVDEQAVTILHNQAGESAMVSVSLQAKQPKALTISGTKGYITIPEYPRAQSAYFYHVDSDTTESITEGSTENALFYEILDFESIIAEPSSIQNYKTMTDDVFTIFEQMKTSWSQQKSD</sequence>
<keyword evidence="2" id="KW-0560">Oxidoreductase</keyword>
<feature type="domain" description="GFO/IDH/MocA-like oxidoreductase" evidence="4">
    <location>
        <begin position="130"/>
        <end position="245"/>
    </location>
</feature>
<reference evidence="5 6" key="1">
    <citation type="submission" date="2017-04" db="EMBL/GenBank/DDBJ databases">
        <title>Weissella cibaria strain m2 complete genome.</title>
        <authorList>
            <person name="Pan Q."/>
            <person name="Tan M."/>
            <person name="Yao F."/>
            <person name="Su S."/>
        </authorList>
    </citation>
    <scope>NUCLEOTIDE SEQUENCE [LARGE SCALE GENOMIC DNA]</scope>
    <source>
        <strain evidence="5 6">M2</strain>
    </source>
</reference>
<evidence type="ECO:0000313" key="6">
    <source>
        <dbReference type="Proteomes" id="UP000244870"/>
    </source>
</evidence>